<evidence type="ECO:0000256" key="1">
    <source>
        <dbReference type="SAM" id="MobiDB-lite"/>
    </source>
</evidence>
<reference evidence="4 5" key="1">
    <citation type="submission" date="2015-09" db="EMBL/GenBank/DDBJ databases">
        <authorList>
            <consortium name="Pathogen Informatics"/>
        </authorList>
    </citation>
    <scope>NUCLEOTIDE SEQUENCE [LARGE SCALE GENOMIC DNA]</scope>
    <source>
        <strain evidence="3 5">2789STDY5834908</strain>
        <strain evidence="2 4">2789STDY5834959</strain>
    </source>
</reference>
<evidence type="ECO:0000313" key="5">
    <source>
        <dbReference type="Proteomes" id="UP000095564"/>
    </source>
</evidence>
<gene>
    <name evidence="3" type="ORF">ERS852520_00655</name>
    <name evidence="2" type="ORF">ERS852571_00673</name>
</gene>
<evidence type="ECO:0000313" key="2">
    <source>
        <dbReference type="EMBL" id="CUM80392.1"/>
    </source>
</evidence>
<dbReference type="OrthoDB" id="9985002at2"/>
<dbReference type="AlphaFoldDB" id="A0A173XDY5"/>
<name>A0A173XDY5_ANAHA</name>
<dbReference type="RefSeq" id="WP_055072386.1">
    <property type="nucleotide sequence ID" value="NZ_CYXY01000003.1"/>
</dbReference>
<dbReference type="EMBL" id="CYXY01000003">
    <property type="protein sequence ID" value="CUM80392.1"/>
    <property type="molecule type" value="Genomic_DNA"/>
</dbReference>
<protein>
    <submittedName>
        <fullName evidence="2">Uncharacterized protein</fullName>
    </submittedName>
</protein>
<accession>A0A173XDY5</accession>
<evidence type="ECO:0000313" key="4">
    <source>
        <dbReference type="Proteomes" id="UP000095553"/>
    </source>
</evidence>
<dbReference type="Proteomes" id="UP000095553">
    <property type="component" value="Unassembled WGS sequence"/>
</dbReference>
<organism evidence="2 4">
    <name type="scientific">Anaerostipes hadrus</name>
    <dbReference type="NCBI Taxonomy" id="649756"/>
    <lineage>
        <taxon>Bacteria</taxon>
        <taxon>Bacillati</taxon>
        <taxon>Bacillota</taxon>
        <taxon>Clostridia</taxon>
        <taxon>Lachnospirales</taxon>
        <taxon>Lachnospiraceae</taxon>
        <taxon>Anaerostipes</taxon>
    </lineage>
</organism>
<evidence type="ECO:0000313" key="3">
    <source>
        <dbReference type="EMBL" id="CUP12410.1"/>
    </source>
</evidence>
<feature type="region of interest" description="Disordered" evidence="1">
    <location>
        <begin position="25"/>
        <end position="49"/>
    </location>
</feature>
<dbReference type="EMBL" id="CZAU01000004">
    <property type="protein sequence ID" value="CUP12410.1"/>
    <property type="molecule type" value="Genomic_DNA"/>
</dbReference>
<proteinExistence type="predicted"/>
<dbReference type="Proteomes" id="UP000095564">
    <property type="component" value="Unassembled WGS sequence"/>
</dbReference>
<sequence length="69" mass="8705">MNEILVEEENTVYELDPECLRHKEEQRQLEEKRKQEKQENDNYRMQKRPEKRNQNNMWIICWLLLVICQ</sequence>